<proteinExistence type="predicted"/>
<comment type="caution">
    <text evidence="2">The sequence shown here is derived from an EMBL/GenBank/DDBJ whole genome shotgun (WGS) entry which is preliminary data.</text>
</comment>
<dbReference type="EMBL" id="JBHTON010000008">
    <property type="protein sequence ID" value="MFD1484387.1"/>
    <property type="molecule type" value="Genomic_DNA"/>
</dbReference>
<accession>A0ABW4E388</accession>
<dbReference type="RefSeq" id="WP_125753275.1">
    <property type="nucleotide sequence ID" value="NZ_JBHTON010000008.1"/>
</dbReference>
<dbReference type="PANTHER" id="PTHR33594:SF1">
    <property type="entry name" value="HD_PDEASE DOMAIN-CONTAINING PROTEIN"/>
    <property type="match status" value="1"/>
</dbReference>
<dbReference type="PANTHER" id="PTHR33594">
    <property type="entry name" value="SUPERFAMILY HYDROLASE, PUTATIVE (AFU_ORTHOLOGUE AFUA_1G03035)-RELATED"/>
    <property type="match status" value="1"/>
</dbReference>
<dbReference type="Pfam" id="PF01966">
    <property type="entry name" value="HD"/>
    <property type="match status" value="1"/>
</dbReference>
<dbReference type="Gene3D" id="1.10.472.50">
    <property type="entry name" value="HD-domain/PDEase-like"/>
    <property type="match status" value="1"/>
</dbReference>
<dbReference type="SUPFAM" id="SSF109604">
    <property type="entry name" value="HD-domain/PDEase-like"/>
    <property type="match status" value="1"/>
</dbReference>
<protein>
    <submittedName>
        <fullName evidence="2">HD domain-containing protein</fullName>
    </submittedName>
</protein>
<keyword evidence="3" id="KW-1185">Reference proteome</keyword>
<reference evidence="3" key="1">
    <citation type="journal article" date="2019" name="Int. J. Syst. Evol. Microbiol.">
        <title>The Global Catalogue of Microorganisms (GCM) 10K type strain sequencing project: providing services to taxonomists for standard genome sequencing and annotation.</title>
        <authorList>
            <consortium name="The Broad Institute Genomics Platform"/>
            <consortium name="The Broad Institute Genome Sequencing Center for Infectious Disease"/>
            <person name="Wu L."/>
            <person name="Ma J."/>
        </authorList>
    </citation>
    <scope>NUCLEOTIDE SEQUENCE [LARGE SCALE GENOMIC DNA]</scope>
    <source>
        <strain evidence="3">CCM 8903</strain>
    </source>
</reference>
<evidence type="ECO:0000259" key="1">
    <source>
        <dbReference type="Pfam" id="PF01966"/>
    </source>
</evidence>
<feature type="domain" description="HD" evidence="1">
    <location>
        <begin position="25"/>
        <end position="125"/>
    </location>
</feature>
<name>A0ABW4E388_9LACO</name>
<evidence type="ECO:0000313" key="2">
    <source>
        <dbReference type="EMBL" id="MFD1484387.1"/>
    </source>
</evidence>
<organism evidence="2 3">
    <name type="scientific">Lacticaseibacillus baoqingensis</name>
    <dbReference type="NCBI Taxonomy" id="2486013"/>
    <lineage>
        <taxon>Bacteria</taxon>
        <taxon>Bacillati</taxon>
        <taxon>Bacillota</taxon>
        <taxon>Bacilli</taxon>
        <taxon>Lactobacillales</taxon>
        <taxon>Lactobacillaceae</taxon>
        <taxon>Lacticaseibacillus</taxon>
    </lineage>
</organism>
<gene>
    <name evidence="2" type="ORF">ACFQ5J_03965</name>
</gene>
<dbReference type="Gene3D" id="1.20.58.1910">
    <property type="match status" value="1"/>
</dbReference>
<dbReference type="InterPro" id="IPR006674">
    <property type="entry name" value="HD_domain"/>
</dbReference>
<sequence length="214" mass="23666">MIDQLILKQYADQIAAQDHSGHADDHLARVVLNAQRLLADVPQADAQIVLAAAQLHDSYDDKLVKDVAGAKQQTQTALKRAGASAQQQQAILTIIDHMGFKANLAQHQVLSIEGQLVQDADRLDALGAIGIGRTFMYGGAHGSRMYAADMPVRWQLDAAAYRDDESTVINHFYEKLFKLAEQMNTPAGRRIAAQRTAVMQDFVREFLAEWQGEK</sequence>
<dbReference type="Proteomes" id="UP001597252">
    <property type="component" value="Unassembled WGS sequence"/>
</dbReference>
<evidence type="ECO:0000313" key="3">
    <source>
        <dbReference type="Proteomes" id="UP001597252"/>
    </source>
</evidence>